<keyword evidence="3" id="KW-0346">Stress response</keyword>
<evidence type="ECO:0000313" key="9">
    <source>
        <dbReference type="Proteomes" id="UP000825935"/>
    </source>
</evidence>
<sequence>MDSPTCSSSASPLQSSSRKRTHESEWDKERAGNCEAQRDNFTSNSSDTDQEYSLSQSLKKACSSCKHSRVVLKNAKREVSIIHETEASSTSGVTVDSAACSADHSVHNFPLLADKIIKLDIDDLEFITVRKKFYTGLGMLASYTTIKGIFKNCHKGTNGMAQLQAFNRQEEITTAIRGNANVRYGWHGTSKPGVTVTVLHGFGPSPIPRHGAVYGIGVYLAPEDYSNVSAVYSDVDENGEQHMVLCRVIMGNMELVEHGSEQFHPKSEEFDTGVDDICNPKCYIVWSTHMNTHILPEYVISFKLPPPWNEIIARVRGNHSLGRPVLPGEKFQLVGGLPECCTSHQKHSSTCNSEQEPMANENSRAKKYSRDSHSPWMSFPSLFHVMKTKASKEQMCKLQNHYLQFKVGKMSRNEFIGSVRNIAGDRLLAVSIRIMQDQERASNIRREKLDV</sequence>
<dbReference type="InterPro" id="IPR044964">
    <property type="entry name" value="RCD1/SRO1-5"/>
</dbReference>
<feature type="domain" description="RST" evidence="7">
    <location>
        <begin position="370"/>
        <end position="441"/>
    </location>
</feature>
<comment type="subcellular location">
    <subcellularLocation>
        <location evidence="1">Nucleus</location>
    </subcellularLocation>
</comment>
<dbReference type="PANTHER" id="PTHR32263:SF12">
    <property type="entry name" value="INACTIVE POLY [ADP-RIBOSE] POLYMERASE SRO4-RELATED"/>
    <property type="match status" value="1"/>
</dbReference>
<feature type="compositionally biased region" description="Basic and acidic residues" evidence="5">
    <location>
        <begin position="22"/>
        <end position="38"/>
    </location>
</feature>
<dbReference type="SUPFAM" id="SSF56399">
    <property type="entry name" value="ADP-ribosylation"/>
    <property type="match status" value="1"/>
</dbReference>
<evidence type="ECO:0000259" key="7">
    <source>
        <dbReference type="PROSITE" id="PS51879"/>
    </source>
</evidence>
<name>A0A8T2R9Q3_CERRI</name>
<dbReference type="AlphaFoldDB" id="A0A8T2R9Q3"/>
<feature type="region of interest" description="Disordered" evidence="5">
    <location>
        <begin position="1"/>
        <end position="48"/>
    </location>
</feature>
<feature type="compositionally biased region" description="Low complexity" evidence="5">
    <location>
        <begin position="1"/>
        <end position="16"/>
    </location>
</feature>
<evidence type="ECO:0000256" key="2">
    <source>
        <dbReference type="ARBA" id="ARBA00022473"/>
    </source>
</evidence>
<feature type="domain" description="PARP catalytic" evidence="6">
    <location>
        <begin position="103"/>
        <end position="324"/>
    </location>
</feature>
<dbReference type="PANTHER" id="PTHR32263">
    <property type="entry name" value="INACTIVE POLY [ADP-RIBOSE] POLYMERASE SRO4-RELATED"/>
    <property type="match status" value="1"/>
</dbReference>
<dbReference type="Pfam" id="PF12174">
    <property type="entry name" value="RST"/>
    <property type="match status" value="1"/>
</dbReference>
<evidence type="ECO:0008006" key="10">
    <source>
        <dbReference type="Google" id="ProtNLM"/>
    </source>
</evidence>
<evidence type="ECO:0000256" key="5">
    <source>
        <dbReference type="SAM" id="MobiDB-lite"/>
    </source>
</evidence>
<protein>
    <recommendedName>
        <fullName evidence="10">PARP</fullName>
    </recommendedName>
</protein>
<keyword evidence="2" id="KW-0217">Developmental protein</keyword>
<dbReference type="PROSITE" id="PS51059">
    <property type="entry name" value="PARP_CATALYTIC"/>
    <property type="match status" value="1"/>
</dbReference>
<dbReference type="Gene3D" id="3.90.228.10">
    <property type="match status" value="1"/>
</dbReference>
<dbReference type="InterPro" id="IPR012317">
    <property type="entry name" value="Poly(ADP-ribose)pol_cat_dom"/>
</dbReference>
<gene>
    <name evidence="8" type="ORF">KP509_29G059600</name>
</gene>
<dbReference type="Pfam" id="PF00644">
    <property type="entry name" value="PARP"/>
    <property type="match status" value="1"/>
</dbReference>
<dbReference type="PROSITE" id="PS51879">
    <property type="entry name" value="RST"/>
    <property type="match status" value="1"/>
</dbReference>
<accession>A0A8T2R9Q3</accession>
<dbReference type="InterPro" id="IPR022003">
    <property type="entry name" value="RST"/>
</dbReference>
<evidence type="ECO:0000256" key="3">
    <source>
        <dbReference type="ARBA" id="ARBA00023016"/>
    </source>
</evidence>
<keyword evidence="4" id="KW-0539">Nucleus</keyword>
<dbReference type="GO" id="GO:0003950">
    <property type="term" value="F:NAD+ poly-ADP-ribosyltransferase activity"/>
    <property type="evidence" value="ECO:0007669"/>
    <property type="project" value="InterPro"/>
</dbReference>
<evidence type="ECO:0000256" key="1">
    <source>
        <dbReference type="ARBA" id="ARBA00004123"/>
    </source>
</evidence>
<dbReference type="OMA" id="NANSHIY"/>
<comment type="caution">
    <text evidence="8">The sequence shown here is derived from an EMBL/GenBank/DDBJ whole genome shotgun (WGS) entry which is preliminary data.</text>
</comment>
<keyword evidence="9" id="KW-1185">Reference proteome</keyword>
<evidence type="ECO:0000313" key="8">
    <source>
        <dbReference type="EMBL" id="KAH7292255.1"/>
    </source>
</evidence>
<dbReference type="Proteomes" id="UP000825935">
    <property type="component" value="Chromosome 29"/>
</dbReference>
<evidence type="ECO:0000259" key="6">
    <source>
        <dbReference type="PROSITE" id="PS51059"/>
    </source>
</evidence>
<dbReference type="EMBL" id="CM035434">
    <property type="protein sequence ID" value="KAH7292255.1"/>
    <property type="molecule type" value="Genomic_DNA"/>
</dbReference>
<proteinExistence type="predicted"/>
<evidence type="ECO:0000256" key="4">
    <source>
        <dbReference type="ARBA" id="ARBA00023242"/>
    </source>
</evidence>
<feature type="compositionally biased region" description="Polar residues" evidence="5">
    <location>
        <begin position="39"/>
        <end position="48"/>
    </location>
</feature>
<dbReference type="OrthoDB" id="6133115at2759"/>
<organism evidence="8 9">
    <name type="scientific">Ceratopteris richardii</name>
    <name type="common">Triangle waterfern</name>
    <dbReference type="NCBI Taxonomy" id="49495"/>
    <lineage>
        <taxon>Eukaryota</taxon>
        <taxon>Viridiplantae</taxon>
        <taxon>Streptophyta</taxon>
        <taxon>Embryophyta</taxon>
        <taxon>Tracheophyta</taxon>
        <taxon>Polypodiopsida</taxon>
        <taxon>Polypodiidae</taxon>
        <taxon>Polypodiales</taxon>
        <taxon>Pteridineae</taxon>
        <taxon>Pteridaceae</taxon>
        <taxon>Parkerioideae</taxon>
        <taxon>Ceratopteris</taxon>
    </lineage>
</organism>
<reference evidence="8" key="1">
    <citation type="submission" date="2021-08" db="EMBL/GenBank/DDBJ databases">
        <title>WGS assembly of Ceratopteris richardii.</title>
        <authorList>
            <person name="Marchant D.B."/>
            <person name="Chen G."/>
            <person name="Jenkins J."/>
            <person name="Shu S."/>
            <person name="Leebens-Mack J."/>
            <person name="Grimwood J."/>
            <person name="Schmutz J."/>
            <person name="Soltis P."/>
            <person name="Soltis D."/>
            <person name="Chen Z.-H."/>
        </authorList>
    </citation>
    <scope>NUCLEOTIDE SEQUENCE</scope>
    <source>
        <strain evidence="8">Whitten #5841</strain>
        <tissue evidence="8">Leaf</tissue>
    </source>
</reference>
<dbReference type="GO" id="GO:0005634">
    <property type="term" value="C:nucleus"/>
    <property type="evidence" value="ECO:0007669"/>
    <property type="project" value="UniProtKB-SubCell"/>
</dbReference>